<sequence>GAGVGVREGAGQGLREGTDASTSEGVGAVTITWDGKQNRSLQPLGLWSGSVMDDYETVDEDFVPQVMQAGEFDHEP</sequence>
<organism evidence="2 3">
    <name type="scientific">Dentipellis fragilis</name>
    <dbReference type="NCBI Taxonomy" id="205917"/>
    <lineage>
        <taxon>Eukaryota</taxon>
        <taxon>Fungi</taxon>
        <taxon>Dikarya</taxon>
        <taxon>Basidiomycota</taxon>
        <taxon>Agaricomycotina</taxon>
        <taxon>Agaricomycetes</taxon>
        <taxon>Russulales</taxon>
        <taxon>Hericiaceae</taxon>
        <taxon>Dentipellis</taxon>
    </lineage>
</organism>
<name>A0A4Y9XM40_9AGAM</name>
<comment type="caution">
    <text evidence="2">The sequence shown here is derived from an EMBL/GenBank/DDBJ whole genome shotgun (WGS) entry which is preliminary data.</text>
</comment>
<feature type="non-terminal residue" evidence="2">
    <location>
        <position position="1"/>
    </location>
</feature>
<dbReference type="AlphaFoldDB" id="A0A4Y9XM40"/>
<evidence type="ECO:0000313" key="3">
    <source>
        <dbReference type="Proteomes" id="UP000298327"/>
    </source>
</evidence>
<dbReference type="EMBL" id="SEOQ01001838">
    <property type="protein sequence ID" value="TFY50423.1"/>
    <property type="molecule type" value="Genomic_DNA"/>
</dbReference>
<accession>A0A4Y9XM40</accession>
<keyword evidence="3" id="KW-1185">Reference proteome</keyword>
<evidence type="ECO:0000256" key="1">
    <source>
        <dbReference type="SAM" id="MobiDB-lite"/>
    </source>
</evidence>
<proteinExistence type="predicted"/>
<dbReference type="Proteomes" id="UP000298327">
    <property type="component" value="Unassembled WGS sequence"/>
</dbReference>
<feature type="region of interest" description="Disordered" evidence="1">
    <location>
        <begin position="1"/>
        <end position="26"/>
    </location>
</feature>
<evidence type="ECO:0000313" key="2">
    <source>
        <dbReference type="EMBL" id="TFY50423.1"/>
    </source>
</evidence>
<reference evidence="2 3" key="1">
    <citation type="submission" date="2019-02" db="EMBL/GenBank/DDBJ databases">
        <title>Genome sequencing of the rare red list fungi Dentipellis fragilis.</title>
        <authorList>
            <person name="Buettner E."/>
            <person name="Kellner H."/>
        </authorList>
    </citation>
    <scope>NUCLEOTIDE SEQUENCE [LARGE SCALE GENOMIC DNA]</scope>
    <source>
        <strain evidence="2 3">DSM 105465</strain>
    </source>
</reference>
<protein>
    <submittedName>
        <fullName evidence="2">Uncharacterized protein</fullName>
    </submittedName>
</protein>
<gene>
    <name evidence="2" type="ORF">EVG20_g11526</name>
</gene>
<feature type="compositionally biased region" description="Gly residues" evidence="1">
    <location>
        <begin position="1"/>
        <end position="14"/>
    </location>
</feature>